<dbReference type="CDD" id="cd04301">
    <property type="entry name" value="NAT_SF"/>
    <property type="match status" value="1"/>
</dbReference>
<dbReference type="InterPro" id="IPR016181">
    <property type="entry name" value="Acyl_CoA_acyltransferase"/>
</dbReference>
<dbReference type="InterPro" id="IPR000182">
    <property type="entry name" value="GNAT_dom"/>
</dbReference>
<feature type="domain" description="N-acetyltransferase" evidence="2">
    <location>
        <begin position="5"/>
        <end position="170"/>
    </location>
</feature>
<name>A0ABT4TIE6_9ACTN</name>
<dbReference type="PANTHER" id="PTHR13947:SF37">
    <property type="entry name" value="LD18367P"/>
    <property type="match status" value="1"/>
</dbReference>
<dbReference type="EMBL" id="JAQFWP010000011">
    <property type="protein sequence ID" value="MDA2804446.1"/>
    <property type="molecule type" value="Genomic_DNA"/>
</dbReference>
<dbReference type="InterPro" id="IPR050769">
    <property type="entry name" value="NAT_camello-type"/>
</dbReference>
<comment type="caution">
    <text evidence="3">The sequence shown here is derived from an EMBL/GenBank/DDBJ whole genome shotgun (WGS) entry which is preliminary data.</text>
</comment>
<evidence type="ECO:0000259" key="2">
    <source>
        <dbReference type="PROSITE" id="PS51186"/>
    </source>
</evidence>
<proteinExistence type="predicted"/>
<dbReference type="Pfam" id="PF00583">
    <property type="entry name" value="Acetyltransf_1"/>
    <property type="match status" value="1"/>
</dbReference>
<protein>
    <submittedName>
        <fullName evidence="3">GNAT family N-acetyltransferase</fullName>
    </submittedName>
</protein>
<keyword evidence="1" id="KW-0808">Transferase</keyword>
<keyword evidence="4" id="KW-1185">Reference proteome</keyword>
<dbReference type="RefSeq" id="WP_270676991.1">
    <property type="nucleotide sequence ID" value="NZ_JAQFWP010000011.1"/>
</dbReference>
<reference evidence="3" key="1">
    <citation type="submission" date="2023-01" db="EMBL/GenBank/DDBJ databases">
        <title>Draft genome sequence of Nocardiopsis sp. LSu2-4 isolated from halophytes.</title>
        <authorList>
            <person name="Duangmal K."/>
            <person name="Chantavorakit T."/>
        </authorList>
    </citation>
    <scope>NUCLEOTIDE SEQUENCE</scope>
    <source>
        <strain evidence="3">LSu2-4</strain>
    </source>
</reference>
<gene>
    <name evidence="3" type="ORF">O4U47_07980</name>
</gene>
<sequence>MSTSAAIRERRDDDLASAGQALIRVHETNGYPVEGVSDPIGWLTPENLLKAWVAELDGRIVGHVSLASGEGEDAAALWRQQAGSNEPLAALERLFVAPEARSQGLGDRLVRAAMEEANRIGRRLLLDVMAKDQAAIRLYERLGWRRIGELSHGVPDGSTVPAFGYVAPLHREKDA</sequence>
<dbReference type="PROSITE" id="PS51186">
    <property type="entry name" value="GNAT"/>
    <property type="match status" value="1"/>
</dbReference>
<dbReference type="SUPFAM" id="SSF55729">
    <property type="entry name" value="Acyl-CoA N-acyltransferases (Nat)"/>
    <property type="match status" value="1"/>
</dbReference>
<dbReference type="Gene3D" id="3.40.630.30">
    <property type="match status" value="1"/>
</dbReference>
<accession>A0ABT4TIE6</accession>
<organism evidence="3 4">
    <name type="scientific">Nocardiopsis suaedae</name>
    <dbReference type="NCBI Taxonomy" id="3018444"/>
    <lineage>
        <taxon>Bacteria</taxon>
        <taxon>Bacillati</taxon>
        <taxon>Actinomycetota</taxon>
        <taxon>Actinomycetes</taxon>
        <taxon>Streptosporangiales</taxon>
        <taxon>Nocardiopsidaceae</taxon>
        <taxon>Nocardiopsis</taxon>
    </lineage>
</organism>
<evidence type="ECO:0000313" key="3">
    <source>
        <dbReference type="EMBL" id="MDA2804446.1"/>
    </source>
</evidence>
<dbReference type="Proteomes" id="UP001165685">
    <property type="component" value="Unassembled WGS sequence"/>
</dbReference>
<evidence type="ECO:0000313" key="4">
    <source>
        <dbReference type="Proteomes" id="UP001165685"/>
    </source>
</evidence>
<evidence type="ECO:0000256" key="1">
    <source>
        <dbReference type="ARBA" id="ARBA00022679"/>
    </source>
</evidence>
<dbReference type="PANTHER" id="PTHR13947">
    <property type="entry name" value="GNAT FAMILY N-ACETYLTRANSFERASE"/>
    <property type="match status" value="1"/>
</dbReference>